<gene>
    <name evidence="2" type="ORF">GZ26D6_15</name>
</gene>
<evidence type="ECO:0000313" key="2">
    <source>
        <dbReference type="EMBL" id="AAU83039.1"/>
    </source>
</evidence>
<dbReference type="EMBL" id="AY714840">
    <property type="protein sequence ID" value="AAU83039.1"/>
    <property type="molecule type" value="Genomic_DNA"/>
</dbReference>
<feature type="region of interest" description="Disordered" evidence="1">
    <location>
        <begin position="1"/>
        <end position="23"/>
    </location>
</feature>
<proteinExistence type="predicted"/>
<sequence>MQQYKHLSSAIDQEVGPRSSYTPGRKLMCVPTRCVLAPYKCYFVFIHAGISRPP</sequence>
<name>Q64C38_UNCAG</name>
<reference evidence="2" key="2">
    <citation type="submission" date="2004-08" db="EMBL/GenBank/DDBJ databases">
        <authorList>
            <person name="Putnam N."/>
            <person name="Detter J.C."/>
            <person name="Richardson P.M."/>
            <person name="Rokhsar D."/>
        </authorList>
    </citation>
    <scope>NUCLEOTIDE SEQUENCE</scope>
</reference>
<accession>Q64C38</accession>
<dbReference type="AlphaFoldDB" id="Q64C38"/>
<reference evidence="2" key="1">
    <citation type="journal article" date="2004" name="Science">
        <title>Reverse methanogenesis: testing the hypothesis with environmental genomics.</title>
        <authorList>
            <person name="Hallam S.J."/>
            <person name="Putnam N."/>
            <person name="Preston C.M."/>
            <person name="Detter J.C."/>
            <person name="Rokhsar D."/>
            <person name="Richardson P.M."/>
            <person name="DeLong E.F."/>
        </authorList>
    </citation>
    <scope>NUCLEOTIDE SEQUENCE</scope>
</reference>
<evidence type="ECO:0000256" key="1">
    <source>
        <dbReference type="SAM" id="MobiDB-lite"/>
    </source>
</evidence>
<organism evidence="2">
    <name type="scientific">Uncultured archaeon GZfos26G2</name>
    <dbReference type="NCBI Taxonomy" id="3386331"/>
    <lineage>
        <taxon>Archaea</taxon>
        <taxon>Methanobacteriati</taxon>
        <taxon>Methanobacteriota</taxon>
        <taxon>Stenosarchaea group</taxon>
        <taxon>Methanomicrobia</taxon>
        <taxon>Candidatus Methanophagales</taxon>
        <taxon>Candidatus Methanophagaceae</taxon>
        <taxon>Candidatus Methanophaga</taxon>
    </lineage>
</organism>
<protein>
    <submittedName>
        <fullName evidence="2">Uncharacterized protein</fullName>
    </submittedName>
</protein>